<protein>
    <submittedName>
        <fullName evidence="7">Uncharacterized protein</fullName>
    </submittedName>
</protein>
<evidence type="ECO:0000313" key="7">
    <source>
        <dbReference type="EMBL" id="CAF0895607.1"/>
    </source>
</evidence>
<dbReference type="Gene3D" id="3.30.40.10">
    <property type="entry name" value="Zinc/RING finger domain, C3HC4 (zinc finger)"/>
    <property type="match status" value="1"/>
</dbReference>
<feature type="domain" description="VWFA" evidence="5">
    <location>
        <begin position="200"/>
        <end position="367"/>
    </location>
</feature>
<dbReference type="Proteomes" id="UP000663829">
    <property type="component" value="Unassembled WGS sequence"/>
</dbReference>
<keyword evidence="2" id="KW-0862">Zinc</keyword>
<dbReference type="InterPro" id="IPR057951">
    <property type="entry name" value="CPSF6/7_RSLD_N"/>
</dbReference>
<comment type="caution">
    <text evidence="7">The sequence shown here is derived from an EMBL/GenBank/DDBJ whole genome shotgun (WGS) entry which is preliminary data.</text>
</comment>
<reference evidence="7" key="1">
    <citation type="submission" date="2021-02" db="EMBL/GenBank/DDBJ databases">
        <authorList>
            <person name="Nowell W R."/>
        </authorList>
    </citation>
    <scope>NUCLEOTIDE SEQUENCE</scope>
</reference>
<evidence type="ECO:0000256" key="3">
    <source>
        <dbReference type="PROSITE-ProRule" id="PRU00175"/>
    </source>
</evidence>
<dbReference type="CDD" id="cd16448">
    <property type="entry name" value="RING-H2"/>
    <property type="match status" value="1"/>
</dbReference>
<name>A0A813Z913_9BILA</name>
<dbReference type="OrthoDB" id="687730at2759"/>
<dbReference type="Proteomes" id="UP000681722">
    <property type="component" value="Unassembled WGS sequence"/>
</dbReference>
<dbReference type="AlphaFoldDB" id="A0A813Z913"/>
<evidence type="ECO:0000313" key="8">
    <source>
        <dbReference type="EMBL" id="CAF3632425.1"/>
    </source>
</evidence>
<evidence type="ECO:0000259" key="4">
    <source>
        <dbReference type="PROSITE" id="PS50089"/>
    </source>
</evidence>
<dbReference type="Pfam" id="PF13639">
    <property type="entry name" value="zf-RING_2"/>
    <property type="match status" value="1"/>
</dbReference>
<dbReference type="Pfam" id="PF00092">
    <property type="entry name" value="VWA"/>
    <property type="match status" value="1"/>
</dbReference>
<dbReference type="Pfam" id="PF25524">
    <property type="entry name" value="RSLD_CPSF6"/>
    <property type="match status" value="1"/>
</dbReference>
<dbReference type="PANTHER" id="PTHR10579:SF43">
    <property type="entry name" value="ZINC FINGER (C3HC4-TYPE RING FINGER) FAMILY PROTEIN"/>
    <property type="match status" value="1"/>
</dbReference>
<feature type="domain" description="RING-type" evidence="4">
    <location>
        <begin position="10"/>
        <end position="52"/>
    </location>
</feature>
<evidence type="ECO:0000313" key="10">
    <source>
        <dbReference type="Proteomes" id="UP000663829"/>
    </source>
</evidence>
<dbReference type="InterPro" id="IPR001841">
    <property type="entry name" value="Znf_RING"/>
</dbReference>
<dbReference type="PANTHER" id="PTHR10579">
    <property type="entry name" value="CALCIUM-ACTIVATED CHLORIDE CHANNEL REGULATOR"/>
    <property type="match status" value="1"/>
</dbReference>
<keyword evidence="1 3" id="KW-0863">Zinc-finger</keyword>
<keyword evidence="1 3" id="KW-0479">Metal-binding</keyword>
<evidence type="ECO:0000313" key="6">
    <source>
        <dbReference type="EMBL" id="CAF0847194.1"/>
    </source>
</evidence>
<dbReference type="Proteomes" id="UP000677228">
    <property type="component" value="Unassembled WGS sequence"/>
</dbReference>
<dbReference type="InterPro" id="IPR002035">
    <property type="entry name" value="VWF_A"/>
</dbReference>
<dbReference type="PROSITE" id="PS50089">
    <property type="entry name" value="ZF_RING_2"/>
    <property type="match status" value="1"/>
</dbReference>
<dbReference type="EMBL" id="CAJOBC010001447">
    <property type="protein sequence ID" value="CAF3678935.1"/>
    <property type="molecule type" value="Genomic_DNA"/>
</dbReference>
<dbReference type="SMART" id="SM00327">
    <property type="entry name" value="VWA"/>
    <property type="match status" value="1"/>
</dbReference>
<accession>A0A813Z913</accession>
<dbReference type="InterPro" id="IPR036465">
    <property type="entry name" value="vWFA_dom_sf"/>
</dbReference>
<dbReference type="SUPFAM" id="SSF53300">
    <property type="entry name" value="vWA-like"/>
    <property type="match status" value="1"/>
</dbReference>
<dbReference type="InterPro" id="IPR051266">
    <property type="entry name" value="CLCR"/>
</dbReference>
<proteinExistence type="predicted"/>
<dbReference type="PROSITE" id="PS50234">
    <property type="entry name" value="VWFA"/>
    <property type="match status" value="1"/>
</dbReference>
<dbReference type="SMART" id="SM00184">
    <property type="entry name" value="RING"/>
    <property type="match status" value="1"/>
</dbReference>
<dbReference type="SUPFAM" id="SSF57850">
    <property type="entry name" value="RING/U-box"/>
    <property type="match status" value="1"/>
</dbReference>
<sequence length="603" mass="68008">MQTQNYDNMCSICLQPMSAGGDLFITACNHKFHFNCITSSVRARNYECPLCRVKLDALVKLFQGQSQQQQPQSQMLFHGQQYQQPQSQMLFQGQQYQQLQPQMIRQNAYPNHIPVQLLPIPTLAVADVEDLVEEERIRQQAEQLINNCQTVQMPLIDVQTTLEFGAQPTAQQSCIYGMVSLKAPSMPAVDSGDLRRVPLDLVCVIDRSGSMAHKMALVRDTLSYILHELQPTDRLSLISFDDTAQSVSGGLKFANNQRLQEQINSLKDGGGTYIGSGLTMAIDQLRNRQTKNLLSSILLLTDGQDNQPHDYSQLMQGLPQNTTVHTFGYGSDHQASLLSRLAEQGNNGTYTYIDQVDAVGVAFATTLGGLFTCIAQQLEIRLEMQNGYTIEKVQTTYPYTPMQLPCDTVVIRLNDLNADERRDLMFQLNVPIVKEEQNENSSSVGTVTVRYTDPSTKSTLTTPSVPFRLLRHHEIDRLSPLLQTNYALDIQRNRTLTTLALRQALQFTEEGNTERCNAVLQQAITVIEKSVSKQDPLCQQLIQDLRRQYRSKEEFLSANCNVMNQHSNQRGTYSTGYVASTNAYLTPVQQQQQFSNQQYQKHS</sequence>
<dbReference type="EMBL" id="CAJNOK010002154">
    <property type="protein sequence ID" value="CAF0847194.1"/>
    <property type="molecule type" value="Genomic_DNA"/>
</dbReference>
<organism evidence="7 10">
    <name type="scientific">Didymodactylos carnosus</name>
    <dbReference type="NCBI Taxonomy" id="1234261"/>
    <lineage>
        <taxon>Eukaryota</taxon>
        <taxon>Metazoa</taxon>
        <taxon>Spiralia</taxon>
        <taxon>Gnathifera</taxon>
        <taxon>Rotifera</taxon>
        <taxon>Eurotatoria</taxon>
        <taxon>Bdelloidea</taxon>
        <taxon>Philodinida</taxon>
        <taxon>Philodinidae</taxon>
        <taxon>Didymodactylos</taxon>
    </lineage>
</organism>
<dbReference type="EMBL" id="CAJNOQ010001448">
    <property type="protein sequence ID" value="CAF0895607.1"/>
    <property type="molecule type" value="Genomic_DNA"/>
</dbReference>
<evidence type="ECO:0000256" key="1">
    <source>
        <dbReference type="ARBA" id="ARBA00022771"/>
    </source>
</evidence>
<dbReference type="Proteomes" id="UP000682733">
    <property type="component" value="Unassembled WGS sequence"/>
</dbReference>
<dbReference type="EMBL" id="CAJOBA010002154">
    <property type="protein sequence ID" value="CAF3632425.1"/>
    <property type="molecule type" value="Genomic_DNA"/>
</dbReference>
<dbReference type="GO" id="GO:0008270">
    <property type="term" value="F:zinc ion binding"/>
    <property type="evidence" value="ECO:0007669"/>
    <property type="project" value="UniProtKB-KW"/>
</dbReference>
<evidence type="ECO:0000313" key="9">
    <source>
        <dbReference type="EMBL" id="CAF3678935.1"/>
    </source>
</evidence>
<gene>
    <name evidence="7" type="ORF">GPM918_LOCUS8358</name>
    <name evidence="6" type="ORF">OVA965_LOCUS6953</name>
    <name evidence="9" type="ORF">SRO942_LOCUS8353</name>
    <name evidence="8" type="ORF">TMI583_LOCUS6949</name>
</gene>
<dbReference type="InterPro" id="IPR013083">
    <property type="entry name" value="Znf_RING/FYVE/PHD"/>
</dbReference>
<dbReference type="Gene3D" id="3.40.50.410">
    <property type="entry name" value="von Willebrand factor, type A domain"/>
    <property type="match status" value="1"/>
</dbReference>
<evidence type="ECO:0000259" key="5">
    <source>
        <dbReference type="PROSITE" id="PS50234"/>
    </source>
</evidence>
<keyword evidence="10" id="KW-1185">Reference proteome</keyword>
<evidence type="ECO:0000256" key="2">
    <source>
        <dbReference type="ARBA" id="ARBA00022833"/>
    </source>
</evidence>